<evidence type="ECO:0000313" key="2">
    <source>
        <dbReference type="EMBL" id="CRZ12123.1"/>
    </source>
</evidence>
<proteinExistence type="predicted"/>
<dbReference type="AlphaFoldDB" id="A0A0H5RDN7"/>
<organism evidence="2">
    <name type="scientific">Spongospora subterranea</name>
    <dbReference type="NCBI Taxonomy" id="70186"/>
    <lineage>
        <taxon>Eukaryota</taxon>
        <taxon>Sar</taxon>
        <taxon>Rhizaria</taxon>
        <taxon>Endomyxa</taxon>
        <taxon>Phytomyxea</taxon>
        <taxon>Plasmodiophorida</taxon>
        <taxon>Plasmodiophoridae</taxon>
        <taxon>Spongospora</taxon>
    </lineage>
</organism>
<protein>
    <recommendedName>
        <fullName evidence="3">4Fe-4S ferredoxin-type domain-containing protein</fullName>
    </recommendedName>
</protein>
<reference evidence="2" key="1">
    <citation type="submission" date="2015-04" db="EMBL/GenBank/DDBJ databases">
        <title>The genome sequence of the plant pathogenic Rhizarian Plasmodiophora brassicae reveals insights in its biotrophic life cycle and the origin of chitin synthesis.</title>
        <authorList>
            <person name="Schwelm A."/>
            <person name="Fogelqvist J."/>
            <person name="Knaust A."/>
            <person name="Julke S."/>
            <person name="Lilja T."/>
            <person name="Dhandapani V."/>
            <person name="Bonilla-Rosso G."/>
            <person name="Karlsson M."/>
            <person name="Shevchenko A."/>
            <person name="Choi S.R."/>
            <person name="Kim H.G."/>
            <person name="Park J.Y."/>
            <person name="Lim Y.P."/>
            <person name="Ludwig-Muller J."/>
            <person name="Dixelius C."/>
        </authorList>
    </citation>
    <scope>NUCLEOTIDE SEQUENCE</scope>
    <source>
        <tissue evidence="2">Potato root galls</tissue>
    </source>
</reference>
<name>A0A0H5RDN7_9EUKA</name>
<evidence type="ECO:0000256" key="1">
    <source>
        <dbReference type="SAM" id="SignalP"/>
    </source>
</evidence>
<keyword evidence="1" id="KW-0732">Signal</keyword>
<feature type="signal peptide" evidence="1">
    <location>
        <begin position="1"/>
        <end position="15"/>
    </location>
</feature>
<feature type="non-terminal residue" evidence="2">
    <location>
        <position position="1"/>
    </location>
</feature>
<accession>A0A0H5RDN7</accession>
<feature type="chain" id="PRO_5012475229" description="4Fe-4S ferredoxin-type domain-containing protein" evidence="1">
    <location>
        <begin position="16"/>
        <end position="99"/>
    </location>
</feature>
<evidence type="ECO:0008006" key="3">
    <source>
        <dbReference type="Google" id="ProtNLM"/>
    </source>
</evidence>
<sequence length="99" mass="10506">LAVVVVLSRLQAMFCQYCGQQQGQCLTSCPSLGETLKKTAAAELLKFKEAGADVSLRRVGGGSRCGLATNPLCRQSYPALNRPCNVDLGMPRLSEASDS</sequence>
<dbReference type="EMBL" id="HACM01011681">
    <property type="protein sequence ID" value="CRZ12123.1"/>
    <property type="molecule type" value="Transcribed_RNA"/>
</dbReference>